<comment type="caution">
    <text evidence="2">The sequence shown here is derived from an EMBL/GenBank/DDBJ whole genome shotgun (WGS) entry which is preliminary data.</text>
</comment>
<feature type="transmembrane region" description="Helical" evidence="1">
    <location>
        <begin position="37"/>
        <end position="58"/>
    </location>
</feature>
<dbReference type="Proteomes" id="UP001600894">
    <property type="component" value="Unassembled WGS sequence"/>
</dbReference>
<keyword evidence="3" id="KW-1185">Reference proteome</keyword>
<accession>A0ABQ0B329</accession>
<keyword evidence="1" id="KW-0812">Transmembrane</keyword>
<sequence>MAKNHVQVSLKAVFDFNSWVYMDKISKKGMDQHMKKLMQRAGILFLIFIAAIVVYFAGARKSVKQEDTVYSSMDEPGLPVVYTEFQGEEINGLHGYLQDMGNRTARDSISILPADRSLTMRIHEYGNTITGISYEIRTLSMERLIERTQIQDWTSDQGVTSVSLPIQNLIAKDEAYLLILNVKTAEKQIQYYTRIMWTGQPGPADMLQLAREFTTKSLNYDQARDLVSYLETNPGEDNSSLGHVTIRASFDHLTWDGLKTELVGEPQIILQEFDGIMGQIQVRYQVRLTDSAGRESLVHAEDNFTMKWNEQRIYLMNYERNADHIFNGSADLFSGKRILLGISEGTDLQTVKSPDSRYIFFKVNGNLWRYDQKEQRIMCIFTFLDKEGEDVRSAYDRHSVQILQATDDGSADFLVYGYMNRGPYEGRTGVVFYHYNNAGSMVEEKFFIPAAEDFEKMKQDVEKLSYVSPEGMVYLMLGGNVFGVDLSSNESILVAQGLTEGTFAVSNDGSRMAWQEGEDSAWPEKIHVMDFNTSQKQEISASEGECVRVLGFVGSDLIYGFARQDDVWKVNGRVQGLPMYAMYIVDSEMNIESEYKKDGIYISDVVTEDGRIHLKRLVKQGEEQYIYQDEDTIVCNQKVEDDPLEGIGWYASQEMGRLYFVQMDSDLKDASVKMDKPTAFSYENTSTLELAGKTSLGEDGQVIFYAYGGGHFLGASRQFSEAVNLAYDKMGFVTDENQHLVWDRINRQPVRNLKDPTGQAADMMGHMDGFNGSTLFDDGIMVIDASGCMLNQVLYFIDKGIPVIAYREDGSYVLLSGYDTYNVTIYDPGVQDTTKMGLGDAASYFESQHNSFLCGLKVE</sequence>
<keyword evidence="1" id="KW-1133">Transmembrane helix</keyword>
<dbReference type="SUPFAM" id="SSF69322">
    <property type="entry name" value="Tricorn protease domain 2"/>
    <property type="match status" value="1"/>
</dbReference>
<dbReference type="EMBL" id="BAABXL010000001">
    <property type="protein sequence ID" value="GAA6270684.1"/>
    <property type="molecule type" value="Genomic_DNA"/>
</dbReference>
<organism evidence="2 3">
    <name type="scientific">Enterocloster alcoholdehydrogenati</name>
    <dbReference type="NCBI Taxonomy" id="2547410"/>
    <lineage>
        <taxon>Bacteria</taxon>
        <taxon>Bacillati</taxon>
        <taxon>Bacillota</taxon>
        <taxon>Clostridia</taxon>
        <taxon>Lachnospirales</taxon>
        <taxon>Lachnospiraceae</taxon>
        <taxon>Enterocloster</taxon>
    </lineage>
</organism>
<evidence type="ECO:0000313" key="3">
    <source>
        <dbReference type="Proteomes" id="UP001600894"/>
    </source>
</evidence>
<gene>
    <name evidence="2" type="ORF">F130042H8_37440</name>
</gene>
<evidence type="ECO:0000256" key="1">
    <source>
        <dbReference type="SAM" id="Phobius"/>
    </source>
</evidence>
<keyword evidence="1" id="KW-0472">Membrane</keyword>
<proteinExistence type="predicted"/>
<name>A0ABQ0B329_9FIRM</name>
<protein>
    <submittedName>
        <fullName evidence="2">Uncharacterized protein</fullName>
    </submittedName>
</protein>
<evidence type="ECO:0000313" key="2">
    <source>
        <dbReference type="EMBL" id="GAA6270684.1"/>
    </source>
</evidence>
<reference evidence="2 3" key="1">
    <citation type="submission" date="2024-04" db="EMBL/GenBank/DDBJ databases">
        <title>Defined microbial consortia suppress multidrug-resistant proinflammatory Enterobacteriaceae via ecological control.</title>
        <authorList>
            <person name="Furuichi M."/>
            <person name="Kawaguchi T."/>
            <person name="Pust M."/>
            <person name="Yasuma K."/>
            <person name="Plichta D."/>
            <person name="Hasegawa N."/>
            <person name="Ohya T."/>
            <person name="Bhattarai S."/>
            <person name="Sasajima S."/>
            <person name="Aoto Y."/>
            <person name="Tuganbaev T."/>
            <person name="Yaginuma M."/>
            <person name="Ueda M."/>
            <person name="Okahashi N."/>
            <person name="Amafuji K."/>
            <person name="Kiridooshi Y."/>
            <person name="Sugita K."/>
            <person name="Strazar M."/>
            <person name="Skelly A."/>
            <person name="Suda W."/>
            <person name="Hattori M."/>
            <person name="Nakamoto N."/>
            <person name="Caballero S."/>
            <person name="Norman J."/>
            <person name="Olle B."/>
            <person name="Tanoue T."/>
            <person name="Arita M."/>
            <person name="Bucci V."/>
            <person name="Atarashi K."/>
            <person name="Xavier R."/>
            <person name="Honda K."/>
        </authorList>
    </citation>
    <scope>NUCLEOTIDE SEQUENCE [LARGE SCALE GENOMIC DNA]</scope>
    <source>
        <strain evidence="3">f13</strain>
    </source>
</reference>